<evidence type="ECO:0000313" key="2">
    <source>
        <dbReference type="EMBL" id="EEV18022.1"/>
    </source>
</evidence>
<dbReference type="InterPro" id="IPR014717">
    <property type="entry name" value="Transl_elong_EF1B/ribsomal_bS6"/>
</dbReference>
<gene>
    <name evidence="2" type="ORF">CAMGR0001_0777</name>
</gene>
<feature type="transmembrane region" description="Helical" evidence="1">
    <location>
        <begin position="21"/>
        <end position="40"/>
    </location>
</feature>
<keyword evidence="1" id="KW-0472">Membrane</keyword>
<keyword evidence="1" id="KW-0812">Transmembrane</keyword>
<keyword evidence="1" id="KW-1133">Transmembrane helix</keyword>
<organism evidence="2 3">
    <name type="scientific">Campylobacter gracilis RM3268</name>
    <dbReference type="NCBI Taxonomy" id="553220"/>
    <lineage>
        <taxon>Bacteria</taxon>
        <taxon>Pseudomonadati</taxon>
        <taxon>Campylobacterota</taxon>
        <taxon>Epsilonproteobacteria</taxon>
        <taxon>Campylobacterales</taxon>
        <taxon>Campylobacteraceae</taxon>
        <taxon>Campylobacter</taxon>
    </lineage>
</organism>
<comment type="caution">
    <text evidence="2">The sequence shown here is derived from an EMBL/GenBank/DDBJ whole genome shotgun (WGS) entry which is preliminary data.</text>
</comment>
<dbReference type="STRING" id="824.CGRAC_1234"/>
<dbReference type="eggNOG" id="ENOG50318UX">
    <property type="taxonomic scope" value="Bacteria"/>
</dbReference>
<name>C8PFY4_9BACT</name>
<sequence length="217" mass="24684">MKKKSSLDQLDQWFASKGNSANNYFYIALLFVGLVAYFILSNYADPYLEESETNLSTATTKLEGAQREYNEFFGGDPEAFVNNKRNILNGAKTNLNNIIEERGYLDDKLNEISKLTYNEKNWAKFMDSLSTIAENNNIKIYAIHSDRREPSIKQIFQPEALLDIDVKFEGAFSNVLRYINLIEQSEMIVDVNKMDINATKNGKIGGSIGISIWGVNY</sequence>
<dbReference type="RefSeq" id="WP_005870276.1">
    <property type="nucleotide sequence ID" value="NZ_ACYG01000019.1"/>
</dbReference>
<dbReference type="OrthoDB" id="5333854at2"/>
<evidence type="ECO:0008006" key="4">
    <source>
        <dbReference type="Google" id="ProtNLM"/>
    </source>
</evidence>
<protein>
    <recommendedName>
        <fullName evidence="4">Pilus assembly protein, PilO</fullName>
    </recommendedName>
</protein>
<evidence type="ECO:0000256" key="1">
    <source>
        <dbReference type="SAM" id="Phobius"/>
    </source>
</evidence>
<keyword evidence="3" id="KW-1185">Reference proteome</keyword>
<accession>C8PFY4</accession>
<evidence type="ECO:0000313" key="3">
    <source>
        <dbReference type="Proteomes" id="UP000005709"/>
    </source>
</evidence>
<reference evidence="2 3" key="1">
    <citation type="submission" date="2009-07" db="EMBL/GenBank/DDBJ databases">
        <authorList>
            <person name="Madupu R."/>
            <person name="Sebastian Y."/>
            <person name="Durkin A.S."/>
            <person name="Torralba M."/>
            <person name="Methe B."/>
            <person name="Sutton G.G."/>
            <person name="Strausberg R.L."/>
            <person name="Nelson K.E."/>
        </authorList>
    </citation>
    <scope>NUCLEOTIDE SEQUENCE [LARGE SCALE GENOMIC DNA]</scope>
    <source>
        <strain evidence="2 3">RM3268</strain>
    </source>
</reference>
<dbReference type="AlphaFoldDB" id="C8PFY4"/>
<dbReference type="Gene3D" id="3.30.70.60">
    <property type="match status" value="1"/>
</dbReference>
<dbReference type="EMBL" id="ACYG01000019">
    <property type="protein sequence ID" value="EEV18022.1"/>
    <property type="molecule type" value="Genomic_DNA"/>
</dbReference>
<proteinExistence type="predicted"/>
<dbReference type="Proteomes" id="UP000005709">
    <property type="component" value="Unassembled WGS sequence"/>
</dbReference>